<dbReference type="AlphaFoldDB" id="A0A5B0RNN2"/>
<protein>
    <submittedName>
        <fullName evidence="2">Uncharacterized protein</fullName>
    </submittedName>
</protein>
<evidence type="ECO:0000313" key="2">
    <source>
        <dbReference type="EMBL" id="KAA1126952.1"/>
    </source>
</evidence>
<evidence type="ECO:0000313" key="3">
    <source>
        <dbReference type="Proteomes" id="UP000325313"/>
    </source>
</evidence>
<dbReference type="EMBL" id="VDEP01000170">
    <property type="protein sequence ID" value="KAA1126952.1"/>
    <property type="molecule type" value="Genomic_DNA"/>
</dbReference>
<reference evidence="2 3" key="1">
    <citation type="submission" date="2019-05" db="EMBL/GenBank/DDBJ databases">
        <title>Emergence of the Ug99 lineage of the wheat stem rust pathogen through somatic hybridization.</title>
        <authorList>
            <person name="Li F."/>
            <person name="Upadhyaya N.M."/>
            <person name="Sperschneider J."/>
            <person name="Matny O."/>
            <person name="Nguyen-Phuc H."/>
            <person name="Mago R."/>
            <person name="Raley C."/>
            <person name="Miller M.E."/>
            <person name="Silverstein K.A.T."/>
            <person name="Henningsen E."/>
            <person name="Hirsch C.D."/>
            <person name="Visser B."/>
            <person name="Pretorius Z.A."/>
            <person name="Steffenson B.J."/>
            <person name="Schwessinger B."/>
            <person name="Dodds P.N."/>
            <person name="Figueroa M."/>
        </authorList>
    </citation>
    <scope>NUCLEOTIDE SEQUENCE [LARGE SCALE GENOMIC DNA]</scope>
    <source>
        <strain evidence="2 3">Ug99</strain>
    </source>
</reference>
<feature type="compositionally biased region" description="Polar residues" evidence="1">
    <location>
        <begin position="1"/>
        <end position="19"/>
    </location>
</feature>
<organism evidence="2 3">
    <name type="scientific">Puccinia graminis f. sp. tritici</name>
    <dbReference type="NCBI Taxonomy" id="56615"/>
    <lineage>
        <taxon>Eukaryota</taxon>
        <taxon>Fungi</taxon>
        <taxon>Dikarya</taxon>
        <taxon>Basidiomycota</taxon>
        <taxon>Pucciniomycotina</taxon>
        <taxon>Pucciniomycetes</taxon>
        <taxon>Pucciniales</taxon>
        <taxon>Pucciniaceae</taxon>
        <taxon>Puccinia</taxon>
    </lineage>
</organism>
<proteinExistence type="predicted"/>
<gene>
    <name evidence="2" type="ORF">PGTUg99_033585</name>
</gene>
<name>A0A5B0RNN2_PUCGR</name>
<dbReference type="Proteomes" id="UP000325313">
    <property type="component" value="Unassembled WGS sequence"/>
</dbReference>
<feature type="region of interest" description="Disordered" evidence="1">
    <location>
        <begin position="1"/>
        <end position="29"/>
    </location>
</feature>
<accession>A0A5B0RNN2</accession>
<comment type="caution">
    <text evidence="2">The sequence shown here is derived from an EMBL/GenBank/DDBJ whole genome shotgun (WGS) entry which is preliminary data.</text>
</comment>
<sequence length="219" mass="24164">MRTDSTNGASVPSPNPQDSRSPKRPRIDSTQDGHIELLQEEVCLLKEKITSAKNRFNHLKGIVEALRDEVAGLASLKVDMDQATRLIQAELTKARLPELVHSLDQQMLIGTSRLSAIGTPGLTKAHPSQASLVELLHSINHQIILPNHCVDIGDSINNLFESYLSSYSNWDADLQSNILLDKDPGIMKLSLDANLLHPAINSSFFDHFHDNNDLPVSHA</sequence>
<evidence type="ECO:0000256" key="1">
    <source>
        <dbReference type="SAM" id="MobiDB-lite"/>
    </source>
</evidence>